<comment type="caution">
    <text evidence="3">The sequence shown here is derived from an EMBL/GenBank/DDBJ whole genome shotgun (WGS) entry which is preliminary data.</text>
</comment>
<dbReference type="OrthoDB" id="6196903at2"/>
<dbReference type="AlphaFoldDB" id="A0A0A0F3F6"/>
<evidence type="ECO:0000259" key="2">
    <source>
        <dbReference type="Pfam" id="PF13474"/>
    </source>
</evidence>
<name>A0A0A0F3F6_9GAMM</name>
<reference evidence="3 4" key="1">
    <citation type="journal article" date="2015" name="Stand. Genomic Sci.">
        <title>Genomic information of the arsenic-resistant bacterium Lysobacter arseniciresistens type strain ZS79(T) and comparison of Lysobacter draft genomes.</title>
        <authorList>
            <person name="Liu L."/>
            <person name="Zhang S."/>
            <person name="Luo M."/>
            <person name="Wang G."/>
        </authorList>
    </citation>
    <scope>NUCLEOTIDE SEQUENCE [LARGE SCALE GENOMIC DNA]</scope>
    <source>
        <strain evidence="3 4">ZS79</strain>
    </source>
</reference>
<keyword evidence="4" id="KW-1185">Reference proteome</keyword>
<keyword evidence="1" id="KW-0732">Signal</keyword>
<protein>
    <submittedName>
        <fullName evidence="3">Transposase</fullName>
    </submittedName>
</protein>
<sequence length="175" mass="18290">MKNAIPTLATALLFGLTLPVANAQDASSASEHAHHAATAEVAAIDVPAATQAPVAVVEAFGKALAAGDFAAVESMLAPDVIILEAGGAERSRDEYLGHHAKSDAKFLSGVHSALMRRKARVDGNTAWVASESELHASKDGKPVTLLSTETMVLADSPEGWRIVHIHWSSRPKRGA</sequence>
<evidence type="ECO:0000256" key="1">
    <source>
        <dbReference type="SAM" id="SignalP"/>
    </source>
</evidence>
<feature type="domain" description="SnoaL-like" evidence="2">
    <location>
        <begin position="55"/>
        <end position="168"/>
    </location>
</feature>
<feature type="signal peptide" evidence="1">
    <location>
        <begin position="1"/>
        <end position="23"/>
    </location>
</feature>
<dbReference type="InterPro" id="IPR032710">
    <property type="entry name" value="NTF2-like_dom_sf"/>
</dbReference>
<feature type="chain" id="PRO_5001962092" evidence="1">
    <location>
        <begin position="24"/>
        <end position="175"/>
    </location>
</feature>
<gene>
    <name evidence="3" type="ORF">N799_06250</name>
</gene>
<evidence type="ECO:0000313" key="3">
    <source>
        <dbReference type="EMBL" id="KGM55922.1"/>
    </source>
</evidence>
<dbReference type="SUPFAM" id="SSF54427">
    <property type="entry name" value="NTF2-like"/>
    <property type="match status" value="1"/>
</dbReference>
<accession>A0A0A0F3F6</accession>
<dbReference type="RefSeq" id="WP_036211299.1">
    <property type="nucleotide sequence ID" value="NZ_AVPT01000016.1"/>
</dbReference>
<evidence type="ECO:0000313" key="4">
    <source>
        <dbReference type="Proteomes" id="UP000029989"/>
    </source>
</evidence>
<dbReference type="eggNOG" id="COG4319">
    <property type="taxonomic scope" value="Bacteria"/>
</dbReference>
<organism evidence="3 4">
    <name type="scientific">Lysobacter arseniciresistens ZS79</name>
    <dbReference type="NCBI Taxonomy" id="913325"/>
    <lineage>
        <taxon>Bacteria</taxon>
        <taxon>Pseudomonadati</taxon>
        <taxon>Pseudomonadota</taxon>
        <taxon>Gammaproteobacteria</taxon>
        <taxon>Lysobacterales</taxon>
        <taxon>Lysobacteraceae</taxon>
        <taxon>Novilysobacter</taxon>
    </lineage>
</organism>
<dbReference type="Proteomes" id="UP000029989">
    <property type="component" value="Unassembled WGS sequence"/>
</dbReference>
<proteinExistence type="predicted"/>
<dbReference type="Pfam" id="PF13474">
    <property type="entry name" value="SnoaL_3"/>
    <property type="match status" value="1"/>
</dbReference>
<dbReference type="Gene3D" id="3.10.450.50">
    <property type="match status" value="1"/>
</dbReference>
<dbReference type="EMBL" id="AVPT01000016">
    <property type="protein sequence ID" value="KGM55922.1"/>
    <property type="molecule type" value="Genomic_DNA"/>
</dbReference>
<dbReference type="InterPro" id="IPR037401">
    <property type="entry name" value="SnoaL-like"/>
</dbReference>
<dbReference type="STRING" id="913325.N799_06250"/>